<dbReference type="PROSITE" id="PS50067">
    <property type="entry name" value="KINESIN_MOTOR_2"/>
    <property type="match status" value="1"/>
</dbReference>
<dbReference type="GO" id="GO:0003777">
    <property type="term" value="F:microtubule motor activity"/>
    <property type="evidence" value="ECO:0007669"/>
    <property type="project" value="InterPro"/>
</dbReference>
<proteinExistence type="inferred from homology"/>
<dbReference type="PRINTS" id="PR00380">
    <property type="entry name" value="KINESINHEAVY"/>
</dbReference>
<comment type="similarity">
    <text evidence="10">Belongs to the TRAFAC class myosin-kinesin ATPase superfamily. Kinesin family.</text>
</comment>
<evidence type="ECO:0000256" key="3">
    <source>
        <dbReference type="ARBA" id="ARBA00022490"/>
    </source>
</evidence>
<dbReference type="SUPFAM" id="SSF50978">
    <property type="entry name" value="WD40 repeat-like"/>
    <property type="match status" value="1"/>
</dbReference>
<accession>F4PN20</accession>
<reference evidence="14" key="1">
    <citation type="journal article" date="2011" name="Genome Res.">
        <title>Phylogeny-wide analysis of social amoeba genomes highlights ancient origins for complex intercellular communication.</title>
        <authorList>
            <person name="Heidel A.J."/>
            <person name="Lawal H.M."/>
            <person name="Felder M."/>
            <person name="Schilde C."/>
            <person name="Helps N.R."/>
            <person name="Tunggal B."/>
            <person name="Rivero F."/>
            <person name="John U."/>
            <person name="Schleicher M."/>
            <person name="Eichinger L."/>
            <person name="Platzer M."/>
            <person name="Noegel A.A."/>
            <person name="Schaap P."/>
            <person name="Gloeckner G."/>
        </authorList>
    </citation>
    <scope>NUCLEOTIDE SEQUENCE [LARGE SCALE GENOMIC DNA]</scope>
    <source>
        <strain evidence="14">SH3</strain>
    </source>
</reference>
<feature type="compositionally biased region" description="Low complexity" evidence="11">
    <location>
        <begin position="708"/>
        <end position="765"/>
    </location>
</feature>
<evidence type="ECO:0000256" key="8">
    <source>
        <dbReference type="ARBA" id="ARBA00023054"/>
    </source>
</evidence>
<feature type="region of interest" description="Disordered" evidence="11">
    <location>
        <begin position="701"/>
        <end position="765"/>
    </location>
</feature>
<dbReference type="SUPFAM" id="SSF52540">
    <property type="entry name" value="P-loop containing nucleoside triphosphate hydrolases"/>
    <property type="match status" value="1"/>
</dbReference>
<dbReference type="Pfam" id="PF00400">
    <property type="entry name" value="WD40"/>
    <property type="match status" value="5"/>
</dbReference>
<organism evidence="13 14">
    <name type="scientific">Cavenderia fasciculata</name>
    <name type="common">Slime mold</name>
    <name type="synonym">Dictyostelium fasciculatum</name>
    <dbReference type="NCBI Taxonomy" id="261658"/>
    <lineage>
        <taxon>Eukaryota</taxon>
        <taxon>Amoebozoa</taxon>
        <taxon>Evosea</taxon>
        <taxon>Eumycetozoa</taxon>
        <taxon>Dictyostelia</taxon>
        <taxon>Acytosteliales</taxon>
        <taxon>Cavenderiaceae</taxon>
        <taxon>Cavenderia</taxon>
    </lineage>
</organism>
<feature type="repeat" description="WD" evidence="9">
    <location>
        <begin position="1264"/>
        <end position="1313"/>
    </location>
</feature>
<dbReference type="CDD" id="cd00200">
    <property type="entry name" value="WD40"/>
    <property type="match status" value="1"/>
</dbReference>
<feature type="compositionally biased region" description="Polar residues" evidence="11">
    <location>
        <begin position="1042"/>
        <end position="1058"/>
    </location>
</feature>
<feature type="region of interest" description="Disordered" evidence="11">
    <location>
        <begin position="316"/>
        <end position="354"/>
    </location>
</feature>
<keyword evidence="2" id="KW-0813">Transport</keyword>
<evidence type="ECO:0000256" key="5">
    <source>
        <dbReference type="ARBA" id="ARBA00022737"/>
    </source>
</evidence>
<gene>
    <name evidence="13" type="primary">kif8</name>
    <name evidence="13" type="ORF">DFA_05043</name>
</gene>
<dbReference type="Pfam" id="PF00225">
    <property type="entry name" value="Kinesin"/>
    <property type="match status" value="1"/>
</dbReference>
<feature type="compositionally biased region" description="Low complexity" evidence="11">
    <location>
        <begin position="324"/>
        <end position="354"/>
    </location>
</feature>
<feature type="region of interest" description="Disordered" evidence="11">
    <location>
        <begin position="553"/>
        <end position="577"/>
    </location>
</feature>
<feature type="region of interest" description="Disordered" evidence="11">
    <location>
        <begin position="1042"/>
        <end position="1151"/>
    </location>
</feature>
<evidence type="ECO:0000256" key="9">
    <source>
        <dbReference type="PROSITE-ProRule" id="PRU00221"/>
    </source>
</evidence>
<dbReference type="InterPro" id="IPR036322">
    <property type="entry name" value="WD40_repeat_dom_sf"/>
</dbReference>
<evidence type="ECO:0000256" key="7">
    <source>
        <dbReference type="ARBA" id="ARBA00022840"/>
    </source>
</evidence>
<dbReference type="InterPro" id="IPR001752">
    <property type="entry name" value="Kinesin_motor_dom"/>
</dbReference>
<evidence type="ECO:0000313" key="13">
    <source>
        <dbReference type="EMBL" id="EGG22913.1"/>
    </source>
</evidence>
<dbReference type="OMA" id="SAQFLEX"/>
<dbReference type="InterPro" id="IPR027640">
    <property type="entry name" value="Kinesin-like_fam"/>
</dbReference>
<dbReference type="PROSITE" id="PS50294">
    <property type="entry name" value="WD_REPEATS_REGION"/>
    <property type="match status" value="2"/>
</dbReference>
<sequence>MCGTACAESVPRLQLDDSGIRPNGRGQDIHDGYRVDGRHRARDAGRGAACRRPRLFARRTRDQEQQQVYSAQSIVSRAVQRRDSRYAVANGRDGRRRAGYPRDGQWRGMHPGLQRDLHPDELLAADGDGIEPSIPDELIAEGAGVIRSKFHFVDLAGSERVKKTKAEGQRLKEGININSGLLALGNVISALGDTRRTTKPKHVPYRDSKLTRMLQSSLGGNSRTLMIACISPADSNFEETLNTLKYAYRARNIMNKPVVNVDPMTKQINFYKSQIQILKDELVKKNNYKEQDVESLIGDLEPSQFSTLITSPIKSIPKPNLFDNNNNQNNNNNQSSSNNNNNNQSSMASTSSTSTSEIINNIMMSPTHLNNVKFQENMRVSQLEFENNMLQEISNRVTSKYKLLLTKYKGMEEAAYGFINGYTPTKDPNNEYLDLFNSFDSILNSEHHQKQMTQDGGGGGSDTEPEDTSPTSTTFTYPLASESFDNDTDQLLNENEQLSDLNQYIVQKEEELELISKTQAQYQQMKEKYDSRLKELEVQLIEMKEERERELKTLETKKKGDNPSAATPNSPEYDSEKQRLVQLYEKKLSELKNQLENHMKSRKEHQRLLELKNKSDEKIELLNNDIRDMKRQKSEMIKRMRDEMKKKDEAKQVQQKELEALKKEQKKSEILIDQLKNQSKKKDLLLQKKIDESEVIKKKLKNLESKPSKSTTSTISKPPAAPIKSNNNSSFKSKTTSSSTTTKPSTATTSSKTVSTLSQKQQQTTNWREWLQSQVNRTLAKNELTDQLDRYLSAKDMYVKESNRLKQQYSSAGNKMTRPEYNEQWQFIESNIKTQNEKISRVQKDLAIISDDCLDSAEIMRKISTTPYEKLPSLIQASFELCVEYAETNKQPQISPPQPTQSAMSNVMVAAGSGKIKPSPSNDNMLEMRVASSTLIQGIKDAKKQEEEREKQQQMILESKLINEINQDKKLNNQMQLHLPETMADLSPPVPSLPTFTPSPPSTTTTTTSSNDIDFLKEIEELQQKIRQSSLSFPDDQLLEQKQQPNNHNPITSQSNLISPTSTTSTTTPLTSSSSTTTTTTSKTTESKVDQLLDELKSAKERSQNRHQLRRNNSSNLSSTNLTSISVTPSPPSASTLPSPMMSQSLPSNLGGIGDDENIVFDQNILDVDMDSKKISNSPKSLSSTTMMSGQRKGIGLSADNIPVLLNSPTSAQENDVFARLSAPRPDSRLKKYRDKLKGDVYRQSISTKKQDSTDNFLRSNWSFTGHDGSVLCLVYHNGGQDEGSGSSGILYSGGQDKIIKLWDLNSGDCIGDLQGHSGPVRSMTVHTASGLLFSGGSDRVVKIWDTRMNNNSSSSSSSNSSSTTAAIAPLKIPNELLCMVSYGNYVFGGMENCSVKPHHLDGVNSLCVVGDEAIISGSRDKTIKRWDAVQSPPSPPPNYQQTKIASNSHQDWVTSLAYHNGQLYSSGRDSTIKGWDPSTLLASTSNHLLLGHESAINCIISQGSNCLLSGSSDKSIKLWKV</sequence>
<dbReference type="SMART" id="SM00320">
    <property type="entry name" value="WD40"/>
    <property type="match status" value="5"/>
</dbReference>
<protein>
    <submittedName>
        <fullName evidence="13">WD40 repeat-containing protein</fullName>
    </submittedName>
</protein>
<dbReference type="PROSITE" id="PS00411">
    <property type="entry name" value="KINESIN_MOTOR_1"/>
    <property type="match status" value="1"/>
</dbReference>
<dbReference type="OrthoDB" id="3176171at2759"/>
<dbReference type="InterPro" id="IPR019821">
    <property type="entry name" value="Kinesin_motor_CS"/>
</dbReference>
<comment type="subcellular location">
    <subcellularLocation>
        <location evidence="1">Cytoplasm</location>
    </subcellularLocation>
</comment>
<dbReference type="GO" id="GO:0007052">
    <property type="term" value="P:mitotic spindle organization"/>
    <property type="evidence" value="ECO:0007669"/>
    <property type="project" value="TreeGrafter"/>
</dbReference>
<keyword evidence="14" id="KW-1185">Reference proteome</keyword>
<dbReference type="InterPro" id="IPR001680">
    <property type="entry name" value="WD40_rpt"/>
</dbReference>
<dbReference type="GO" id="GO:0005524">
    <property type="term" value="F:ATP binding"/>
    <property type="evidence" value="ECO:0007669"/>
    <property type="project" value="UniProtKB-KW"/>
</dbReference>
<dbReference type="Gene3D" id="2.130.10.10">
    <property type="entry name" value="YVTN repeat-like/Quinoprotein amine dehydrogenase"/>
    <property type="match status" value="2"/>
</dbReference>
<dbReference type="InterPro" id="IPR027417">
    <property type="entry name" value="P-loop_NTPase"/>
</dbReference>
<evidence type="ECO:0000256" key="6">
    <source>
        <dbReference type="ARBA" id="ARBA00022741"/>
    </source>
</evidence>
<dbReference type="STRING" id="1054147.F4PN20"/>
<evidence type="ECO:0000256" key="1">
    <source>
        <dbReference type="ARBA" id="ARBA00004496"/>
    </source>
</evidence>
<feature type="repeat" description="WD" evidence="9">
    <location>
        <begin position="1314"/>
        <end position="1355"/>
    </location>
</feature>
<dbReference type="KEGG" id="dfa:DFA_05043"/>
<dbReference type="GO" id="GO:0008017">
    <property type="term" value="F:microtubule binding"/>
    <property type="evidence" value="ECO:0007669"/>
    <property type="project" value="InterPro"/>
</dbReference>
<evidence type="ECO:0000256" key="11">
    <source>
        <dbReference type="SAM" id="MobiDB-lite"/>
    </source>
</evidence>
<name>F4PN20_CACFS</name>
<comment type="caution">
    <text evidence="10">Lacks conserved residue(s) required for the propagation of feature annotation.</text>
</comment>
<dbReference type="InterPro" id="IPR019775">
    <property type="entry name" value="WD40_repeat_CS"/>
</dbReference>
<dbReference type="GO" id="GO:0005737">
    <property type="term" value="C:cytoplasm"/>
    <property type="evidence" value="ECO:0007669"/>
    <property type="project" value="UniProtKB-SubCell"/>
</dbReference>
<dbReference type="PANTHER" id="PTHR47969:SF15">
    <property type="entry name" value="CHROMOSOME-ASSOCIATED KINESIN KIF4A-RELATED"/>
    <property type="match status" value="1"/>
</dbReference>
<dbReference type="EMBL" id="GL883008">
    <property type="protein sequence ID" value="EGG22913.1"/>
    <property type="molecule type" value="Genomic_DNA"/>
</dbReference>
<dbReference type="InterPro" id="IPR015943">
    <property type="entry name" value="WD40/YVTN_repeat-like_dom_sf"/>
</dbReference>
<evidence type="ECO:0000259" key="12">
    <source>
        <dbReference type="PROSITE" id="PS50067"/>
    </source>
</evidence>
<feature type="compositionally biased region" description="Basic and acidic residues" evidence="11">
    <location>
        <begin position="1085"/>
        <end position="1104"/>
    </location>
</feature>
<feature type="compositionally biased region" description="Low complexity" evidence="11">
    <location>
        <begin position="1059"/>
        <end position="1084"/>
    </location>
</feature>
<feature type="domain" description="Kinesin motor" evidence="12">
    <location>
        <begin position="137"/>
        <end position="253"/>
    </location>
</feature>
<dbReference type="PANTHER" id="PTHR47969">
    <property type="entry name" value="CHROMOSOME-ASSOCIATED KINESIN KIF4A-RELATED"/>
    <property type="match status" value="1"/>
</dbReference>
<dbReference type="Pfam" id="PF25764">
    <property type="entry name" value="KIF21A_4th"/>
    <property type="match status" value="1"/>
</dbReference>
<dbReference type="RefSeq" id="XP_004360764.1">
    <property type="nucleotide sequence ID" value="XM_004360707.1"/>
</dbReference>
<keyword evidence="5" id="KW-0677">Repeat</keyword>
<feature type="compositionally biased region" description="Pro residues" evidence="11">
    <location>
        <begin position="988"/>
        <end position="1001"/>
    </location>
</feature>
<dbReference type="Gene3D" id="3.40.850.10">
    <property type="entry name" value="Kinesin motor domain"/>
    <property type="match status" value="1"/>
</dbReference>
<evidence type="ECO:0000256" key="4">
    <source>
        <dbReference type="ARBA" id="ARBA00022574"/>
    </source>
</evidence>
<keyword evidence="7" id="KW-0067">ATP-binding</keyword>
<evidence type="ECO:0000313" key="14">
    <source>
        <dbReference type="Proteomes" id="UP000007797"/>
    </source>
</evidence>
<keyword evidence="6" id="KW-0547">Nucleotide-binding</keyword>
<dbReference type="InterPro" id="IPR020472">
    <property type="entry name" value="WD40_PAC1"/>
</dbReference>
<feature type="repeat" description="WD" evidence="9">
    <location>
        <begin position="1447"/>
        <end position="1477"/>
    </location>
</feature>
<keyword evidence="8" id="KW-0175">Coiled coil</keyword>
<feature type="repeat" description="WD" evidence="9">
    <location>
        <begin position="1490"/>
        <end position="1522"/>
    </location>
</feature>
<evidence type="ECO:0000256" key="10">
    <source>
        <dbReference type="PROSITE-ProRule" id="PRU00283"/>
    </source>
</evidence>
<dbReference type="InterPro" id="IPR036961">
    <property type="entry name" value="Kinesin_motor_dom_sf"/>
</dbReference>
<evidence type="ECO:0000256" key="2">
    <source>
        <dbReference type="ARBA" id="ARBA00022448"/>
    </source>
</evidence>
<feature type="region of interest" description="Disordered" evidence="11">
    <location>
        <begin position="447"/>
        <end position="485"/>
    </location>
</feature>
<dbReference type="GeneID" id="14875511"/>
<feature type="region of interest" description="Disordered" evidence="11">
    <location>
        <begin position="985"/>
        <end position="1012"/>
    </location>
</feature>
<dbReference type="Proteomes" id="UP000007797">
    <property type="component" value="Unassembled WGS sequence"/>
</dbReference>
<dbReference type="GO" id="GO:0005875">
    <property type="term" value="C:microtubule associated complex"/>
    <property type="evidence" value="ECO:0007669"/>
    <property type="project" value="TreeGrafter"/>
</dbReference>
<dbReference type="PROSITE" id="PS00678">
    <property type="entry name" value="WD_REPEATS_1"/>
    <property type="match status" value="2"/>
</dbReference>
<feature type="compositionally biased region" description="Low complexity" evidence="11">
    <location>
        <begin position="1111"/>
        <end position="1150"/>
    </location>
</feature>
<keyword evidence="4 9" id="KW-0853">WD repeat</keyword>
<keyword evidence="3" id="KW-0963">Cytoplasm</keyword>
<dbReference type="SMART" id="SM00129">
    <property type="entry name" value="KISc"/>
    <property type="match status" value="1"/>
</dbReference>
<dbReference type="GO" id="GO:0051231">
    <property type="term" value="P:spindle elongation"/>
    <property type="evidence" value="ECO:0007669"/>
    <property type="project" value="TreeGrafter"/>
</dbReference>
<dbReference type="GO" id="GO:0007018">
    <property type="term" value="P:microtubule-based movement"/>
    <property type="evidence" value="ECO:0007669"/>
    <property type="project" value="InterPro"/>
</dbReference>
<dbReference type="PRINTS" id="PR00320">
    <property type="entry name" value="GPROTEINBRPT"/>
</dbReference>
<dbReference type="PROSITE" id="PS50082">
    <property type="entry name" value="WD_REPEATS_2"/>
    <property type="match status" value="4"/>
</dbReference>